<accession>A0A397JPH1</accession>
<organism evidence="2 3">
    <name type="scientific">Diversispora epigaea</name>
    <dbReference type="NCBI Taxonomy" id="1348612"/>
    <lineage>
        <taxon>Eukaryota</taxon>
        <taxon>Fungi</taxon>
        <taxon>Fungi incertae sedis</taxon>
        <taxon>Mucoromycota</taxon>
        <taxon>Glomeromycotina</taxon>
        <taxon>Glomeromycetes</taxon>
        <taxon>Diversisporales</taxon>
        <taxon>Diversisporaceae</taxon>
        <taxon>Diversispora</taxon>
    </lineage>
</organism>
<dbReference type="AlphaFoldDB" id="A0A397JPH1"/>
<sequence length="79" mass="9506">MTHESTITTSRKKERRQIRPTDLTTTIPGKKDQRIYNYDSKEEKKKTNRTHGPYNHDSRKEEPMRPTTTTLRKEKKDLF</sequence>
<protein>
    <submittedName>
        <fullName evidence="2">Uncharacterized protein</fullName>
    </submittedName>
</protein>
<feature type="compositionally biased region" description="Basic and acidic residues" evidence="1">
    <location>
        <begin position="29"/>
        <end position="45"/>
    </location>
</feature>
<comment type="caution">
    <text evidence="2">The sequence shown here is derived from an EMBL/GenBank/DDBJ whole genome shotgun (WGS) entry which is preliminary data.</text>
</comment>
<dbReference type="EMBL" id="PQFF01000048">
    <property type="protein sequence ID" value="RHZ86370.1"/>
    <property type="molecule type" value="Genomic_DNA"/>
</dbReference>
<evidence type="ECO:0000313" key="3">
    <source>
        <dbReference type="Proteomes" id="UP000266861"/>
    </source>
</evidence>
<feature type="region of interest" description="Disordered" evidence="1">
    <location>
        <begin position="1"/>
        <end position="79"/>
    </location>
</feature>
<reference evidence="2 3" key="1">
    <citation type="submission" date="2018-08" db="EMBL/GenBank/DDBJ databases">
        <title>Genome and evolution of the arbuscular mycorrhizal fungus Diversispora epigaea (formerly Glomus versiforme) and its bacterial endosymbionts.</title>
        <authorList>
            <person name="Sun X."/>
            <person name="Fei Z."/>
            <person name="Harrison M."/>
        </authorList>
    </citation>
    <scope>NUCLEOTIDE SEQUENCE [LARGE SCALE GENOMIC DNA]</scope>
    <source>
        <strain evidence="2 3">IT104</strain>
    </source>
</reference>
<keyword evidence="3" id="KW-1185">Reference proteome</keyword>
<evidence type="ECO:0000256" key="1">
    <source>
        <dbReference type="SAM" id="MobiDB-lite"/>
    </source>
</evidence>
<feature type="compositionally biased region" description="Basic and acidic residues" evidence="1">
    <location>
        <begin position="54"/>
        <end position="64"/>
    </location>
</feature>
<proteinExistence type="predicted"/>
<dbReference type="Proteomes" id="UP000266861">
    <property type="component" value="Unassembled WGS sequence"/>
</dbReference>
<evidence type="ECO:0000313" key="2">
    <source>
        <dbReference type="EMBL" id="RHZ86370.1"/>
    </source>
</evidence>
<name>A0A397JPH1_9GLOM</name>
<gene>
    <name evidence="2" type="ORF">Glove_51g21</name>
</gene>